<feature type="transmembrane region" description="Helical" evidence="2">
    <location>
        <begin position="129"/>
        <end position="151"/>
    </location>
</feature>
<proteinExistence type="predicted"/>
<dbReference type="RefSeq" id="WP_152729201.1">
    <property type="nucleotide sequence ID" value="NZ_JAABOZ010000003.1"/>
</dbReference>
<evidence type="ECO:0000313" key="4">
    <source>
        <dbReference type="Proteomes" id="UP000470470"/>
    </source>
</evidence>
<keyword evidence="4" id="KW-1185">Reference proteome</keyword>
<reference evidence="3 4" key="1">
    <citation type="submission" date="2020-02" db="EMBL/GenBank/DDBJ databases">
        <title>The whole genome sequence of CPCC 205119.</title>
        <authorList>
            <person name="Jiang Z."/>
        </authorList>
    </citation>
    <scope>NUCLEOTIDE SEQUENCE [LARGE SCALE GENOMIC DNA]</scope>
    <source>
        <strain evidence="3 4">CPCC 205119</strain>
    </source>
</reference>
<protein>
    <submittedName>
        <fullName evidence="3">Uncharacterized protein</fullName>
    </submittedName>
</protein>
<keyword evidence="2" id="KW-0812">Transmembrane</keyword>
<keyword evidence="2" id="KW-1133">Transmembrane helix</keyword>
<dbReference type="Proteomes" id="UP000470470">
    <property type="component" value="Unassembled WGS sequence"/>
</dbReference>
<gene>
    <name evidence="3" type="ORF">G1H19_18700</name>
</gene>
<sequence>MSSTDPAPGTTEHGGTPASVGPATTASPTTNQVVAAQRARYGGVKWGSAFFGWLSATGLAVLLIGALVAAGVSVGLTEAEPAAVETAEEATAIGTAGTVALLVVVFLAYLAGGYVAGRMARFHGTRQGIAVWLVGLLAVLVLGVAALVGGSRYNLLQRLDLPRIPVDEGTVSTAAVVALVAVVATSLVGAMLGGRLGTRFHRRVDRTDVDG</sequence>
<evidence type="ECO:0000313" key="3">
    <source>
        <dbReference type="EMBL" id="NEL56007.1"/>
    </source>
</evidence>
<feature type="transmembrane region" description="Helical" evidence="2">
    <location>
        <begin position="92"/>
        <end position="117"/>
    </location>
</feature>
<feature type="transmembrane region" description="Helical" evidence="2">
    <location>
        <begin position="50"/>
        <end position="72"/>
    </location>
</feature>
<name>A0A7K3WHW7_9ACTN</name>
<evidence type="ECO:0000256" key="1">
    <source>
        <dbReference type="SAM" id="MobiDB-lite"/>
    </source>
</evidence>
<feature type="region of interest" description="Disordered" evidence="1">
    <location>
        <begin position="1"/>
        <end position="27"/>
    </location>
</feature>
<feature type="transmembrane region" description="Helical" evidence="2">
    <location>
        <begin position="171"/>
        <end position="193"/>
    </location>
</feature>
<comment type="caution">
    <text evidence="3">The sequence shown here is derived from an EMBL/GenBank/DDBJ whole genome shotgun (WGS) entry which is preliminary data.</text>
</comment>
<dbReference type="EMBL" id="JAAGWK010000028">
    <property type="protein sequence ID" value="NEL56007.1"/>
    <property type="molecule type" value="Genomic_DNA"/>
</dbReference>
<keyword evidence="2" id="KW-0472">Membrane</keyword>
<dbReference type="AlphaFoldDB" id="A0A7K3WHW7"/>
<evidence type="ECO:0000256" key="2">
    <source>
        <dbReference type="SAM" id="Phobius"/>
    </source>
</evidence>
<organism evidence="3 4">
    <name type="scientific">Goekera deserti</name>
    <dbReference type="NCBI Taxonomy" id="2497753"/>
    <lineage>
        <taxon>Bacteria</taxon>
        <taxon>Bacillati</taxon>
        <taxon>Actinomycetota</taxon>
        <taxon>Actinomycetes</taxon>
        <taxon>Geodermatophilales</taxon>
        <taxon>Geodermatophilaceae</taxon>
        <taxon>Goekera</taxon>
    </lineage>
</organism>
<accession>A0A7K3WHW7</accession>